<name>A0A1H7RRB0_9SPHI</name>
<dbReference type="STRING" id="332977.SAMN05421740_107263"/>
<evidence type="ECO:0000313" key="3">
    <source>
        <dbReference type="Proteomes" id="UP000198916"/>
    </source>
</evidence>
<organism evidence="2 3">
    <name type="scientific">Parapedobacter koreensis</name>
    <dbReference type="NCBI Taxonomy" id="332977"/>
    <lineage>
        <taxon>Bacteria</taxon>
        <taxon>Pseudomonadati</taxon>
        <taxon>Bacteroidota</taxon>
        <taxon>Sphingobacteriia</taxon>
        <taxon>Sphingobacteriales</taxon>
        <taxon>Sphingobacteriaceae</taxon>
        <taxon>Parapedobacter</taxon>
    </lineage>
</organism>
<keyword evidence="1" id="KW-1133">Transmembrane helix</keyword>
<dbReference type="AlphaFoldDB" id="A0A1H7RRB0"/>
<sequence length="55" mass="6479">MFVFIIKQTKYFLFFSFPYCVLSDLIFDIITYCLENNWLGDSLLIKIGFTRGGLL</sequence>
<keyword evidence="1" id="KW-0812">Transmembrane</keyword>
<evidence type="ECO:0000313" key="2">
    <source>
        <dbReference type="EMBL" id="SEL62722.1"/>
    </source>
</evidence>
<keyword evidence="1" id="KW-0472">Membrane</keyword>
<accession>A0A1H7RRB0</accession>
<proteinExistence type="predicted"/>
<keyword evidence="3" id="KW-1185">Reference proteome</keyword>
<gene>
    <name evidence="2" type="ORF">SAMN05421740_107263</name>
</gene>
<dbReference type="Proteomes" id="UP000198916">
    <property type="component" value="Unassembled WGS sequence"/>
</dbReference>
<dbReference type="EMBL" id="FNZR01000007">
    <property type="protein sequence ID" value="SEL62722.1"/>
    <property type="molecule type" value="Genomic_DNA"/>
</dbReference>
<reference evidence="3" key="1">
    <citation type="submission" date="2016-10" db="EMBL/GenBank/DDBJ databases">
        <authorList>
            <person name="Varghese N."/>
            <person name="Submissions S."/>
        </authorList>
    </citation>
    <scope>NUCLEOTIDE SEQUENCE [LARGE SCALE GENOMIC DNA]</scope>
    <source>
        <strain evidence="3">Jip14</strain>
    </source>
</reference>
<feature type="transmembrane region" description="Helical" evidence="1">
    <location>
        <begin position="12"/>
        <end position="32"/>
    </location>
</feature>
<evidence type="ECO:0000256" key="1">
    <source>
        <dbReference type="SAM" id="Phobius"/>
    </source>
</evidence>
<protein>
    <submittedName>
        <fullName evidence="2">Uncharacterized protein</fullName>
    </submittedName>
</protein>